<organism evidence="2 3">
    <name type="scientific">Cerasicoccus arenae</name>
    <dbReference type="NCBI Taxonomy" id="424488"/>
    <lineage>
        <taxon>Bacteria</taxon>
        <taxon>Pseudomonadati</taxon>
        <taxon>Verrucomicrobiota</taxon>
        <taxon>Opitutia</taxon>
        <taxon>Puniceicoccales</taxon>
        <taxon>Cerasicoccaceae</taxon>
        <taxon>Cerasicoccus</taxon>
    </lineage>
</organism>
<keyword evidence="3" id="KW-1185">Reference proteome</keyword>
<dbReference type="PROSITE" id="PS51257">
    <property type="entry name" value="PROKAR_LIPOPROTEIN"/>
    <property type="match status" value="1"/>
</dbReference>
<proteinExistence type="predicted"/>
<evidence type="ECO:0000256" key="1">
    <source>
        <dbReference type="SAM" id="SignalP"/>
    </source>
</evidence>
<reference evidence="2" key="1">
    <citation type="journal article" date="2014" name="Int. J. Syst. Evol. Microbiol.">
        <title>Complete genome sequence of Corynebacterium casei LMG S-19264T (=DSM 44701T), isolated from a smear-ripened cheese.</title>
        <authorList>
            <consortium name="US DOE Joint Genome Institute (JGI-PGF)"/>
            <person name="Walter F."/>
            <person name="Albersmeier A."/>
            <person name="Kalinowski J."/>
            <person name="Ruckert C."/>
        </authorList>
    </citation>
    <scope>NUCLEOTIDE SEQUENCE</scope>
    <source>
        <strain evidence="2">KCTC 12870</strain>
    </source>
</reference>
<evidence type="ECO:0008006" key="4">
    <source>
        <dbReference type="Google" id="ProtNLM"/>
    </source>
</evidence>
<feature type="signal peptide" evidence="1">
    <location>
        <begin position="1"/>
        <end position="22"/>
    </location>
</feature>
<name>A0A8J3DBU2_9BACT</name>
<comment type="caution">
    <text evidence="2">The sequence shown here is derived from an EMBL/GenBank/DDBJ whole genome shotgun (WGS) entry which is preliminary data.</text>
</comment>
<dbReference type="AlphaFoldDB" id="A0A8J3DBU2"/>
<dbReference type="EMBL" id="BMXG01000008">
    <property type="protein sequence ID" value="GHC00394.1"/>
    <property type="molecule type" value="Genomic_DNA"/>
</dbReference>
<keyword evidence="1" id="KW-0732">Signal</keyword>
<feature type="chain" id="PRO_5035194284" description="Lipoprotein" evidence="1">
    <location>
        <begin position="23"/>
        <end position="185"/>
    </location>
</feature>
<protein>
    <recommendedName>
        <fullName evidence="4">Lipoprotein</fullName>
    </recommendedName>
</protein>
<dbReference type="Proteomes" id="UP000642829">
    <property type="component" value="Unassembled WGS sequence"/>
</dbReference>
<accession>A0A8J3DBU2</accession>
<evidence type="ECO:0000313" key="2">
    <source>
        <dbReference type="EMBL" id="GHC00394.1"/>
    </source>
</evidence>
<reference evidence="2" key="2">
    <citation type="submission" date="2020-09" db="EMBL/GenBank/DDBJ databases">
        <authorList>
            <person name="Sun Q."/>
            <person name="Kim S."/>
        </authorList>
    </citation>
    <scope>NUCLEOTIDE SEQUENCE</scope>
    <source>
        <strain evidence="2">KCTC 12870</strain>
    </source>
</reference>
<gene>
    <name evidence="2" type="ORF">GCM10007047_15910</name>
</gene>
<evidence type="ECO:0000313" key="3">
    <source>
        <dbReference type="Proteomes" id="UP000642829"/>
    </source>
</evidence>
<sequence length="185" mass="19683">MITKNTLFNVTTFILVSLFLTACGKQEESTNAGLQNNGAEETATLIRLATVPSSAISVGQARKTAHPGQKIAVSGQIGGTRSPIAEEYASFVITDSVILFCNEIGDEGCETPWDACCEDADKLAEHRASVLFLNDNGQPLNLNMKQQPGLSELDYVTVTGIVAPGSTPDNLIIHANGLYTEPTKL</sequence>